<protein>
    <submittedName>
        <fullName evidence="2">Uncharacterized protein</fullName>
    </submittedName>
</protein>
<dbReference type="EMBL" id="RSCE01000007">
    <property type="protein sequence ID" value="RSH81296.1"/>
    <property type="molecule type" value="Genomic_DNA"/>
</dbReference>
<dbReference type="GeneID" id="39593281"/>
<accession>A0A427XR08</accession>
<organism evidence="2 3">
    <name type="scientific">Apiotrichum porosum</name>
    <dbReference type="NCBI Taxonomy" id="105984"/>
    <lineage>
        <taxon>Eukaryota</taxon>
        <taxon>Fungi</taxon>
        <taxon>Dikarya</taxon>
        <taxon>Basidiomycota</taxon>
        <taxon>Agaricomycotina</taxon>
        <taxon>Tremellomycetes</taxon>
        <taxon>Trichosporonales</taxon>
        <taxon>Trichosporonaceae</taxon>
        <taxon>Apiotrichum</taxon>
    </lineage>
</organism>
<keyword evidence="3" id="KW-1185">Reference proteome</keyword>
<proteinExistence type="predicted"/>
<evidence type="ECO:0000313" key="2">
    <source>
        <dbReference type="EMBL" id="RSH81296.1"/>
    </source>
</evidence>
<gene>
    <name evidence="2" type="ORF">EHS24_008738</name>
</gene>
<evidence type="ECO:0000256" key="1">
    <source>
        <dbReference type="SAM" id="SignalP"/>
    </source>
</evidence>
<sequence length="113" mass="11912">MRVATYLATTLSLAAFAAATSSSGSVRRDTECTTCDAVTEVTTQACSDGDLEQCATYLCTTTVLDEAAECYACQLAGGYIDASTYNANLANVALYCENFGYTMSAPYATKRTT</sequence>
<comment type="caution">
    <text evidence="2">The sequence shown here is derived from an EMBL/GenBank/DDBJ whole genome shotgun (WGS) entry which is preliminary data.</text>
</comment>
<keyword evidence="1" id="KW-0732">Signal</keyword>
<name>A0A427XR08_9TREE</name>
<feature type="signal peptide" evidence="1">
    <location>
        <begin position="1"/>
        <end position="19"/>
    </location>
</feature>
<dbReference type="Proteomes" id="UP000279236">
    <property type="component" value="Unassembled WGS sequence"/>
</dbReference>
<feature type="chain" id="PRO_5019294691" evidence="1">
    <location>
        <begin position="20"/>
        <end position="113"/>
    </location>
</feature>
<dbReference type="AlphaFoldDB" id="A0A427XR08"/>
<reference evidence="2 3" key="1">
    <citation type="submission" date="2018-11" db="EMBL/GenBank/DDBJ databases">
        <title>Genome sequence of Apiotrichum porosum DSM 27194.</title>
        <authorList>
            <person name="Aliyu H."/>
            <person name="Gorte O."/>
            <person name="Ochsenreither K."/>
        </authorList>
    </citation>
    <scope>NUCLEOTIDE SEQUENCE [LARGE SCALE GENOMIC DNA]</scope>
    <source>
        <strain evidence="2 3">DSM 27194</strain>
    </source>
</reference>
<dbReference type="RefSeq" id="XP_028476015.1">
    <property type="nucleotide sequence ID" value="XM_028624041.1"/>
</dbReference>
<evidence type="ECO:0000313" key="3">
    <source>
        <dbReference type="Proteomes" id="UP000279236"/>
    </source>
</evidence>